<keyword evidence="1" id="KW-0812">Transmembrane</keyword>
<keyword evidence="1" id="KW-1133">Transmembrane helix</keyword>
<sequence length="96" mass="11163">MNAVHSSQQIHGAFVQRKNVPFGIDDHKAFLHIVGYCFNGVPFLFQFFDVLFDLLVLFPDLLEKRSQFLVIVLIIFRIFRGRKELHIGSGCDKRLQ</sequence>
<evidence type="ECO:0000256" key="1">
    <source>
        <dbReference type="SAM" id="Phobius"/>
    </source>
</evidence>
<feature type="transmembrane region" description="Helical" evidence="1">
    <location>
        <begin position="33"/>
        <end position="58"/>
    </location>
</feature>
<organism evidence="2">
    <name type="scientific">bioreactor metagenome</name>
    <dbReference type="NCBI Taxonomy" id="1076179"/>
    <lineage>
        <taxon>unclassified sequences</taxon>
        <taxon>metagenomes</taxon>
        <taxon>ecological metagenomes</taxon>
    </lineage>
</organism>
<accession>A0A645I9E4</accession>
<dbReference type="AlphaFoldDB" id="A0A645I9E4"/>
<reference evidence="2" key="1">
    <citation type="submission" date="2019-08" db="EMBL/GenBank/DDBJ databases">
        <authorList>
            <person name="Kucharzyk K."/>
            <person name="Murdoch R.W."/>
            <person name="Higgins S."/>
            <person name="Loffler F."/>
        </authorList>
    </citation>
    <scope>NUCLEOTIDE SEQUENCE</scope>
</reference>
<gene>
    <name evidence="2" type="ORF">SDC9_192501</name>
</gene>
<comment type="caution">
    <text evidence="2">The sequence shown here is derived from an EMBL/GenBank/DDBJ whole genome shotgun (WGS) entry which is preliminary data.</text>
</comment>
<evidence type="ECO:0000313" key="2">
    <source>
        <dbReference type="EMBL" id="MPN44934.1"/>
    </source>
</evidence>
<keyword evidence="1" id="KW-0472">Membrane</keyword>
<name>A0A645I9E4_9ZZZZ</name>
<protein>
    <submittedName>
        <fullName evidence="2">Uncharacterized protein</fullName>
    </submittedName>
</protein>
<dbReference type="EMBL" id="VSSQ01104457">
    <property type="protein sequence ID" value="MPN44934.1"/>
    <property type="molecule type" value="Genomic_DNA"/>
</dbReference>
<proteinExistence type="predicted"/>